<proteinExistence type="predicted"/>
<name>A0A919N9H6_9ACTN</name>
<comment type="caution">
    <text evidence="2">The sequence shown here is derived from an EMBL/GenBank/DDBJ whole genome shotgun (WGS) entry which is preliminary data.</text>
</comment>
<keyword evidence="3" id="KW-1185">Reference proteome</keyword>
<dbReference type="AlphaFoldDB" id="A0A919N9H6"/>
<gene>
    <name evidence="2" type="ORF">Asi03nite_45260</name>
</gene>
<evidence type="ECO:0000313" key="2">
    <source>
        <dbReference type="EMBL" id="GIF06988.1"/>
    </source>
</evidence>
<dbReference type="EMBL" id="BOMW01000043">
    <property type="protein sequence ID" value="GIF06988.1"/>
    <property type="molecule type" value="Genomic_DNA"/>
</dbReference>
<dbReference type="Proteomes" id="UP000629619">
    <property type="component" value="Unassembled WGS sequence"/>
</dbReference>
<accession>A0A919N9H6</accession>
<feature type="region of interest" description="Disordered" evidence="1">
    <location>
        <begin position="38"/>
        <end position="59"/>
    </location>
</feature>
<reference evidence="2" key="1">
    <citation type="submission" date="2021-01" db="EMBL/GenBank/DDBJ databases">
        <title>Whole genome shotgun sequence of Actinoplanes siamensis NBRC 109076.</title>
        <authorList>
            <person name="Komaki H."/>
            <person name="Tamura T."/>
        </authorList>
    </citation>
    <scope>NUCLEOTIDE SEQUENCE</scope>
    <source>
        <strain evidence="2">NBRC 109076</strain>
    </source>
</reference>
<evidence type="ECO:0000256" key="1">
    <source>
        <dbReference type="SAM" id="MobiDB-lite"/>
    </source>
</evidence>
<dbReference type="RefSeq" id="WP_239102855.1">
    <property type="nucleotide sequence ID" value="NZ_BOMW01000043.1"/>
</dbReference>
<sequence>MWARLAGQPLAGTSTMVWTGLLDRRTGELDAELLTAAGAHEWPHPDGVLSPHTAEDLSR</sequence>
<evidence type="ECO:0000313" key="3">
    <source>
        <dbReference type="Proteomes" id="UP000629619"/>
    </source>
</evidence>
<organism evidence="2 3">
    <name type="scientific">Actinoplanes siamensis</name>
    <dbReference type="NCBI Taxonomy" id="1223317"/>
    <lineage>
        <taxon>Bacteria</taxon>
        <taxon>Bacillati</taxon>
        <taxon>Actinomycetota</taxon>
        <taxon>Actinomycetes</taxon>
        <taxon>Micromonosporales</taxon>
        <taxon>Micromonosporaceae</taxon>
        <taxon>Actinoplanes</taxon>
    </lineage>
</organism>
<protein>
    <submittedName>
        <fullName evidence="2">Uncharacterized protein</fullName>
    </submittedName>
</protein>